<dbReference type="GO" id="GO:0000976">
    <property type="term" value="F:transcription cis-regulatory region binding"/>
    <property type="evidence" value="ECO:0007669"/>
    <property type="project" value="TreeGrafter"/>
</dbReference>
<evidence type="ECO:0000313" key="7">
    <source>
        <dbReference type="EMBL" id="BAV56013.1"/>
    </source>
</evidence>
<evidence type="ECO:0000256" key="3">
    <source>
        <dbReference type="ARBA" id="ARBA00023163"/>
    </source>
</evidence>
<dbReference type="SUPFAM" id="SSF48498">
    <property type="entry name" value="Tetracyclin repressor-like, C-terminal domain"/>
    <property type="match status" value="1"/>
</dbReference>
<dbReference type="InterPro" id="IPR004111">
    <property type="entry name" value="Repressor_TetR_C"/>
</dbReference>
<keyword evidence="2 4" id="KW-0238">DNA-binding</keyword>
<dbReference type="GO" id="GO:0003700">
    <property type="term" value="F:DNA-binding transcription factor activity"/>
    <property type="evidence" value="ECO:0007669"/>
    <property type="project" value="TreeGrafter"/>
</dbReference>
<sequence>MLTCAQCGKELTPSPLGRKPRYCSRSCQARAYRARLDSGTGQGAWREKQDEQLSPPRPARTVPSGRVTREEVHRTDVGLSRERIVWTAIQIANADGLESMSMRHVANVLGVKVMSLYNYIDGKDELIDLMVEAVFSEGGDSDPRPGRGWRAELEAAARWEWALYSTYPWVLEVIATVQPPLVPSLLARFERGLGTFDGLGLDPVTTHRIYLGVSGIAQGLALLRVSEIASERRGGGISLSQWRAVKVPAVLEELGTDRYPRQAALRNSPEVISDLEEIFEFSLQRLLDGIARFLESETGQSTFPFPL</sequence>
<protein>
    <submittedName>
        <fullName evidence="7">TetR family transcriptional regulator</fullName>
    </submittedName>
</protein>
<evidence type="ECO:0000256" key="5">
    <source>
        <dbReference type="SAM" id="MobiDB-lite"/>
    </source>
</evidence>
<organism evidence="7">
    <name type="scientific">Actinomadura fulva subsp. indica</name>
    <dbReference type="NCBI Taxonomy" id="1752060"/>
    <lineage>
        <taxon>Bacteria</taxon>
        <taxon>Bacillati</taxon>
        <taxon>Actinomycetota</taxon>
        <taxon>Actinomycetes</taxon>
        <taxon>Streptosporangiales</taxon>
        <taxon>Thermomonosporaceae</taxon>
        <taxon>Actinomadura</taxon>
    </lineage>
</organism>
<evidence type="ECO:0000259" key="6">
    <source>
        <dbReference type="PROSITE" id="PS50977"/>
    </source>
</evidence>
<dbReference type="Gene3D" id="1.10.357.10">
    <property type="entry name" value="Tetracycline Repressor, domain 2"/>
    <property type="match status" value="1"/>
</dbReference>
<proteinExistence type="predicted"/>
<dbReference type="Pfam" id="PF02909">
    <property type="entry name" value="TetR_C_1"/>
    <property type="match status" value="1"/>
</dbReference>
<reference evidence="7" key="1">
    <citation type="journal article" date="2016" name="Biosci. Biotechnol. Biochem.">
        <title>Identification of the Fluvirucin B2 (Sch 38518) Biosynthetic Gene Cluster from Actinomadura fulva subsp. indica ATCC 53714: substrate Specificity of the ?-Amino Acid Selective Adenylating Enzyme FlvN.</title>
        <authorList>
            <person name="Miyanaga A."/>
            <person name="Hayakawa Y."/>
            <person name="Numakura M."/>
            <person name="Hashimoto J."/>
            <person name="Teruya K."/>
            <person name="Hirano T."/>
            <person name="Shin-ya K."/>
            <person name="Kudo F."/>
            <person name="Eguchi T."/>
        </authorList>
    </citation>
    <scope>NUCLEOTIDE SEQUENCE</scope>
    <source>
        <strain evidence="7">ATCC 53714</strain>
    </source>
</reference>
<dbReference type="GO" id="GO:0045892">
    <property type="term" value="P:negative regulation of DNA-templated transcription"/>
    <property type="evidence" value="ECO:0007669"/>
    <property type="project" value="InterPro"/>
</dbReference>
<dbReference type="PANTHER" id="PTHR30055:SF151">
    <property type="entry name" value="TRANSCRIPTIONAL REGULATORY PROTEIN"/>
    <property type="match status" value="1"/>
</dbReference>
<feature type="region of interest" description="Disordered" evidence="5">
    <location>
        <begin position="38"/>
        <end position="73"/>
    </location>
</feature>
<dbReference type="AlphaFoldDB" id="A0A1B4Z9B3"/>
<dbReference type="Gene3D" id="1.10.10.60">
    <property type="entry name" value="Homeodomain-like"/>
    <property type="match status" value="1"/>
</dbReference>
<keyword evidence="1" id="KW-0805">Transcription regulation</keyword>
<evidence type="ECO:0000256" key="4">
    <source>
        <dbReference type="PROSITE-ProRule" id="PRU00335"/>
    </source>
</evidence>
<dbReference type="InterPro" id="IPR050109">
    <property type="entry name" value="HTH-type_TetR-like_transc_reg"/>
</dbReference>
<dbReference type="InterPro" id="IPR001647">
    <property type="entry name" value="HTH_TetR"/>
</dbReference>
<accession>A0A1B4Z9B3</accession>
<dbReference type="EMBL" id="LC095592">
    <property type="protein sequence ID" value="BAV56013.1"/>
    <property type="molecule type" value="Genomic_DNA"/>
</dbReference>
<feature type="DNA-binding region" description="H-T-H motif" evidence="4">
    <location>
        <begin position="101"/>
        <end position="120"/>
    </location>
</feature>
<dbReference type="PANTHER" id="PTHR30055">
    <property type="entry name" value="HTH-TYPE TRANSCRIPTIONAL REGULATOR RUTR"/>
    <property type="match status" value="1"/>
</dbReference>
<dbReference type="SUPFAM" id="SSF46689">
    <property type="entry name" value="Homeodomain-like"/>
    <property type="match status" value="1"/>
</dbReference>
<gene>
    <name evidence="7" type="primary">flvR3</name>
</gene>
<evidence type="ECO:0000256" key="2">
    <source>
        <dbReference type="ARBA" id="ARBA00023125"/>
    </source>
</evidence>
<dbReference type="PROSITE" id="PS50977">
    <property type="entry name" value="HTH_TETR_2"/>
    <property type="match status" value="1"/>
</dbReference>
<keyword evidence="3" id="KW-0804">Transcription</keyword>
<evidence type="ECO:0000256" key="1">
    <source>
        <dbReference type="ARBA" id="ARBA00023015"/>
    </source>
</evidence>
<name>A0A1B4Z9B3_9ACTN</name>
<dbReference type="InterPro" id="IPR009057">
    <property type="entry name" value="Homeodomain-like_sf"/>
</dbReference>
<feature type="domain" description="HTH tetR-type" evidence="6">
    <location>
        <begin position="78"/>
        <end position="138"/>
    </location>
</feature>
<dbReference type="InterPro" id="IPR036271">
    <property type="entry name" value="Tet_transcr_reg_TetR-rel_C_sf"/>
</dbReference>